<feature type="domain" description="PI3K/PI4K catalytic" evidence="8">
    <location>
        <begin position="55"/>
        <end position="213"/>
    </location>
</feature>
<protein>
    <recommendedName>
        <fullName evidence="7">Serine/threonine-protein kinase ATR</fullName>
    </recommendedName>
</protein>
<evidence type="ECO:0000259" key="8">
    <source>
        <dbReference type="PROSITE" id="PS50290"/>
    </source>
</evidence>
<comment type="subcellular location">
    <subcellularLocation>
        <location evidence="1">Nucleus</location>
    </subcellularLocation>
</comment>
<dbReference type="EMBL" id="VIIS01001400">
    <property type="protein sequence ID" value="KAF0298937.1"/>
    <property type="molecule type" value="Genomic_DNA"/>
</dbReference>
<dbReference type="Proteomes" id="UP000440578">
    <property type="component" value="Unassembled WGS sequence"/>
</dbReference>
<dbReference type="PANTHER" id="PTHR11139">
    <property type="entry name" value="ATAXIA TELANGIECTASIA MUTATED ATM -RELATED"/>
    <property type="match status" value="1"/>
</dbReference>
<sequence length="213" mass="24501">MTAFFPSLRRLVTANFSQILVPLQQQMTVVLPETAAQHGTNFQPFPDDQVCIAGFEDELEVMPSLVKPKKITIRGTDGRKYTMMAKPKDDLRKDSRLMEFNRLWVPNLSGMRQVLLTQYRRRGNVMTNAELKQVCPRLEDSLETKRKVLVEQLLPRHPPLLSQWLVDTFAEPQAWYTARLNYARTTAVMSMIGYILGLGDRHGENILAGRLLW</sequence>
<dbReference type="GO" id="GO:0006281">
    <property type="term" value="P:DNA repair"/>
    <property type="evidence" value="ECO:0007669"/>
    <property type="project" value="TreeGrafter"/>
</dbReference>
<evidence type="ECO:0000313" key="10">
    <source>
        <dbReference type="Proteomes" id="UP000440578"/>
    </source>
</evidence>
<dbReference type="AlphaFoldDB" id="A0A6A4VRZ2"/>
<gene>
    <name evidence="9" type="primary">ATR_1</name>
    <name evidence="9" type="ORF">FJT64_003708</name>
</gene>
<dbReference type="Pfam" id="PF00454">
    <property type="entry name" value="PI3_PI4_kinase"/>
    <property type="match status" value="1"/>
</dbReference>
<dbReference type="OrthoDB" id="381190at2759"/>
<keyword evidence="3" id="KW-0808">Transferase</keyword>
<evidence type="ECO:0000256" key="5">
    <source>
        <dbReference type="ARBA" id="ARBA00022777"/>
    </source>
</evidence>
<proteinExistence type="predicted"/>
<keyword evidence="4" id="KW-0227">DNA damage</keyword>
<name>A0A6A4VRZ2_AMPAM</name>
<dbReference type="Gene3D" id="3.30.1010.10">
    <property type="entry name" value="Phosphatidylinositol 3-kinase Catalytic Subunit, Chain A, domain 4"/>
    <property type="match status" value="1"/>
</dbReference>
<evidence type="ECO:0000256" key="4">
    <source>
        <dbReference type="ARBA" id="ARBA00022763"/>
    </source>
</evidence>
<dbReference type="InterPro" id="IPR036940">
    <property type="entry name" value="PI3/4_kinase_cat_sf"/>
</dbReference>
<dbReference type="GO" id="GO:0004674">
    <property type="term" value="F:protein serine/threonine kinase activity"/>
    <property type="evidence" value="ECO:0007669"/>
    <property type="project" value="UniProtKB-KW"/>
</dbReference>
<dbReference type="PROSITE" id="PS00916">
    <property type="entry name" value="PI3_4_KINASE_2"/>
    <property type="match status" value="1"/>
</dbReference>
<accession>A0A6A4VRZ2</accession>
<reference evidence="9 10" key="1">
    <citation type="submission" date="2019-07" db="EMBL/GenBank/DDBJ databases">
        <title>Draft genome assembly of a fouling barnacle, Amphibalanus amphitrite (Darwin, 1854): The first reference genome for Thecostraca.</title>
        <authorList>
            <person name="Kim W."/>
        </authorList>
    </citation>
    <scope>NUCLEOTIDE SEQUENCE [LARGE SCALE GENOMIC DNA]</scope>
    <source>
        <strain evidence="9">SNU_AA5</strain>
        <tissue evidence="9">Soma without cirri and trophi</tissue>
    </source>
</reference>
<dbReference type="PANTHER" id="PTHR11139:SF69">
    <property type="entry name" value="SERINE_THREONINE-PROTEIN KINASE ATR"/>
    <property type="match status" value="1"/>
</dbReference>
<dbReference type="GO" id="GO:0000077">
    <property type="term" value="P:DNA damage checkpoint signaling"/>
    <property type="evidence" value="ECO:0007669"/>
    <property type="project" value="TreeGrafter"/>
</dbReference>
<dbReference type="GO" id="GO:0005634">
    <property type="term" value="C:nucleus"/>
    <property type="evidence" value="ECO:0007669"/>
    <property type="project" value="UniProtKB-SubCell"/>
</dbReference>
<evidence type="ECO:0000256" key="7">
    <source>
        <dbReference type="ARBA" id="ARBA00024420"/>
    </source>
</evidence>
<keyword evidence="2" id="KW-0723">Serine/threonine-protein kinase</keyword>
<dbReference type="InterPro" id="IPR011009">
    <property type="entry name" value="Kinase-like_dom_sf"/>
</dbReference>
<keyword evidence="5 9" id="KW-0418">Kinase</keyword>
<organism evidence="9 10">
    <name type="scientific">Amphibalanus amphitrite</name>
    <name type="common">Striped barnacle</name>
    <name type="synonym">Balanus amphitrite</name>
    <dbReference type="NCBI Taxonomy" id="1232801"/>
    <lineage>
        <taxon>Eukaryota</taxon>
        <taxon>Metazoa</taxon>
        <taxon>Ecdysozoa</taxon>
        <taxon>Arthropoda</taxon>
        <taxon>Crustacea</taxon>
        <taxon>Multicrustacea</taxon>
        <taxon>Cirripedia</taxon>
        <taxon>Thoracica</taxon>
        <taxon>Thoracicalcarea</taxon>
        <taxon>Balanomorpha</taxon>
        <taxon>Balanoidea</taxon>
        <taxon>Balanidae</taxon>
        <taxon>Amphibalaninae</taxon>
        <taxon>Amphibalanus</taxon>
    </lineage>
</organism>
<dbReference type="InterPro" id="IPR050517">
    <property type="entry name" value="DDR_Repair_Kinase"/>
</dbReference>
<dbReference type="InterPro" id="IPR018936">
    <property type="entry name" value="PI3/4_kinase_CS"/>
</dbReference>
<evidence type="ECO:0000256" key="1">
    <source>
        <dbReference type="ARBA" id="ARBA00004123"/>
    </source>
</evidence>
<keyword evidence="10" id="KW-1185">Reference proteome</keyword>
<dbReference type="PROSITE" id="PS50290">
    <property type="entry name" value="PI3_4_KINASE_3"/>
    <property type="match status" value="1"/>
</dbReference>
<comment type="caution">
    <text evidence="9">The sequence shown here is derived from an EMBL/GenBank/DDBJ whole genome shotgun (WGS) entry which is preliminary data.</text>
</comment>
<dbReference type="GO" id="GO:0000723">
    <property type="term" value="P:telomere maintenance"/>
    <property type="evidence" value="ECO:0007669"/>
    <property type="project" value="TreeGrafter"/>
</dbReference>
<evidence type="ECO:0000256" key="2">
    <source>
        <dbReference type="ARBA" id="ARBA00022527"/>
    </source>
</evidence>
<keyword evidence="6" id="KW-0539">Nucleus</keyword>
<dbReference type="GO" id="GO:0005694">
    <property type="term" value="C:chromosome"/>
    <property type="evidence" value="ECO:0007669"/>
    <property type="project" value="TreeGrafter"/>
</dbReference>
<evidence type="ECO:0000313" key="9">
    <source>
        <dbReference type="EMBL" id="KAF0298937.1"/>
    </source>
</evidence>
<dbReference type="Gene3D" id="1.10.1070.11">
    <property type="entry name" value="Phosphatidylinositol 3-/4-kinase, catalytic domain"/>
    <property type="match status" value="1"/>
</dbReference>
<dbReference type="InterPro" id="IPR000403">
    <property type="entry name" value="PI3/4_kinase_cat_dom"/>
</dbReference>
<evidence type="ECO:0000256" key="3">
    <source>
        <dbReference type="ARBA" id="ARBA00022679"/>
    </source>
</evidence>
<dbReference type="SUPFAM" id="SSF56112">
    <property type="entry name" value="Protein kinase-like (PK-like)"/>
    <property type="match status" value="1"/>
</dbReference>
<evidence type="ECO:0000256" key="6">
    <source>
        <dbReference type="ARBA" id="ARBA00023242"/>
    </source>
</evidence>